<reference evidence="1 2" key="1">
    <citation type="submission" date="2014-06" db="EMBL/GenBank/DDBJ databases">
        <title>Draft genome sequence of the putrescine producing strain Lactococcus lactis subsp cremoris GE214.</title>
        <authorList>
            <person name="Ladero V."/>
            <person name="Linares D.M."/>
            <person name="del Rio B."/>
            <person name="Mayo B."/>
            <person name="Martin M.C."/>
            <person name="Fernandez M."/>
            <person name="Alvarez M.A."/>
        </authorList>
    </citation>
    <scope>NUCLEOTIDE SEQUENCE [LARGE SCALE GENOMIC DNA]</scope>
    <source>
        <strain evidence="1 2">GE214</strain>
    </source>
</reference>
<organism evidence="1 2">
    <name type="scientific">Lactococcus cremoris subsp. cremoris GE214</name>
    <dbReference type="NCBI Taxonomy" id="1415168"/>
    <lineage>
        <taxon>Bacteria</taxon>
        <taxon>Bacillati</taxon>
        <taxon>Bacillota</taxon>
        <taxon>Bacilli</taxon>
        <taxon>Lactobacillales</taxon>
        <taxon>Streptococcaceae</taxon>
        <taxon>Lactococcus</taxon>
        <taxon>Lactococcus cremoris subsp. cremoris</taxon>
    </lineage>
</organism>
<dbReference type="EMBL" id="AZSI01000012">
    <property type="protein sequence ID" value="KEY63217.1"/>
    <property type="molecule type" value="Genomic_DNA"/>
</dbReference>
<evidence type="ECO:0008006" key="3">
    <source>
        <dbReference type="Google" id="ProtNLM"/>
    </source>
</evidence>
<name>A0A084AD38_LACLC</name>
<dbReference type="PATRIC" id="fig|1415168.3.peg.570"/>
<evidence type="ECO:0000313" key="2">
    <source>
        <dbReference type="Proteomes" id="UP000028401"/>
    </source>
</evidence>
<accession>A0A084AD38</accession>
<proteinExistence type="predicted"/>
<dbReference type="AlphaFoldDB" id="A0A084AD38"/>
<protein>
    <recommendedName>
        <fullName evidence="3">Prophage ps3 protein 11</fullName>
    </recommendedName>
</protein>
<comment type="caution">
    <text evidence="1">The sequence shown here is derived from an EMBL/GenBank/DDBJ whole genome shotgun (WGS) entry which is preliminary data.</text>
</comment>
<dbReference type="RefSeq" id="WP_042747813.1">
    <property type="nucleotide sequence ID" value="NZ_AZSI01000012.1"/>
</dbReference>
<gene>
    <name evidence="1" type="ORF">U725_00540</name>
</gene>
<dbReference type="Proteomes" id="UP000028401">
    <property type="component" value="Unassembled WGS sequence"/>
</dbReference>
<evidence type="ECO:0000313" key="1">
    <source>
        <dbReference type="EMBL" id="KEY63217.1"/>
    </source>
</evidence>
<sequence>MTEVKTDYGDLEKQRKAWERLENNLKKVINLPWEKFGNIDGAKIPQSLDLVHILHRDIYEYPYLSVKSTGENKRIKRPSLHLNNGQNTVSIFYGGVNKKAEKTDDGEDKEVVTLKSSKSIPRFVNVILDYLFGKLALHNGYLYDISTSQFKRLSEMDIAHEYKLGKRSDFTASEVVEIISFIDEQISLKPLKEIKTSIIACHDFQMDLHQKKILKNCSIKDNECYFKVFDCQLSDVIEMSILNANYLGMVIDDADSLHNAQLQPIYQMLVACREITKTRFFVSKSGTRTGKGLRHKLISSIFDTKHVNLDELSNKATAAMAWAGFDGGEMLLVTESGEIGKSLERYLKILATESTYRGRGIGQNYADINLTGVLSIDSNEKVLFSSEMNSRAVNIAFKNRPKGETDSERESIFTPYWEAFTEQRVSETSREATALAGVAALYSSFIYWRQNKFKFNFKQVEMDNFSSDHFDFDDVQIYIIEEHIKGNKTIIKTDEVQKLLKETYYGAGSPKRRKEALDIIGYFETTRKLPTFEGERRTFRVIAIGNPRRASKAVAAFLETMYEPP</sequence>